<reference evidence="1" key="1">
    <citation type="submission" date="2021-04" db="EMBL/GenBank/DDBJ databases">
        <authorList>
            <person name="Postec A."/>
        </authorList>
    </citation>
    <scope>NUCLEOTIDE SEQUENCE</scope>
    <source>
        <strain evidence="1">F1F22</strain>
    </source>
</reference>
<proteinExistence type="predicted"/>
<organism evidence="1 2">
    <name type="scientific">Thermospira aquatica</name>
    <dbReference type="NCBI Taxonomy" id="2828656"/>
    <lineage>
        <taxon>Bacteria</taxon>
        <taxon>Pseudomonadati</taxon>
        <taxon>Spirochaetota</taxon>
        <taxon>Spirochaetia</taxon>
        <taxon>Brevinematales</taxon>
        <taxon>Thermospiraceae</taxon>
        <taxon>Thermospira</taxon>
    </lineage>
</organism>
<dbReference type="Proteomes" id="UP001056539">
    <property type="component" value="Chromosome"/>
</dbReference>
<evidence type="ECO:0000313" key="1">
    <source>
        <dbReference type="EMBL" id="URA10557.1"/>
    </source>
</evidence>
<evidence type="ECO:0008006" key="3">
    <source>
        <dbReference type="Google" id="ProtNLM"/>
    </source>
</evidence>
<protein>
    <recommendedName>
        <fullName evidence="3">HEAT repeat domain-containing protein</fullName>
    </recommendedName>
</protein>
<dbReference type="Gene3D" id="1.25.10.10">
    <property type="entry name" value="Leucine-rich Repeat Variant"/>
    <property type="match status" value="1"/>
</dbReference>
<dbReference type="AlphaFoldDB" id="A0AAX3BE01"/>
<gene>
    <name evidence="1" type="ORF">KDW03_01780</name>
</gene>
<dbReference type="InterPro" id="IPR011989">
    <property type="entry name" value="ARM-like"/>
</dbReference>
<dbReference type="KEGG" id="taqu:KDW03_01780"/>
<evidence type="ECO:0000313" key="2">
    <source>
        <dbReference type="Proteomes" id="UP001056539"/>
    </source>
</evidence>
<accession>A0AAX3BE01</accession>
<dbReference type="RefSeq" id="WP_271435682.1">
    <property type="nucleotide sequence ID" value="NZ_CP073355.1"/>
</dbReference>
<reference evidence="1" key="2">
    <citation type="submission" date="2022-06" db="EMBL/GenBank/DDBJ databases">
        <title>Thermospira aquatica gen. nov., sp. nov.</title>
        <authorList>
            <person name="Ben Ali Gam Z."/>
            <person name="Labat M."/>
        </authorList>
    </citation>
    <scope>NUCLEOTIDE SEQUENCE</scope>
    <source>
        <strain evidence="1">F1F22</strain>
    </source>
</reference>
<sequence length="208" mass="23736">MKRILFLSMVFAGICWGYNTKYDAMMESLDKSQSNLILEALDSPDYDLVCSALKRTGELQLKEALSRVRNLVSVANPGSNLDKSVQVAKMRDVYILGVWVLGIIGDESDARMLSTYLLKDVFDKNRAYVLIGALGNLDYRVSREALHEYSKRVEDERLAMLLVESLEKLNHRDSLLPLIRMRERPIFTDAFKARVDQAIRSIKEKGKD</sequence>
<dbReference type="EMBL" id="CP073355">
    <property type="protein sequence ID" value="URA10557.1"/>
    <property type="molecule type" value="Genomic_DNA"/>
</dbReference>
<name>A0AAX3BE01_9SPIR</name>
<keyword evidence="2" id="KW-1185">Reference proteome</keyword>